<dbReference type="PROSITE" id="PS50109">
    <property type="entry name" value="HIS_KIN"/>
    <property type="match status" value="1"/>
</dbReference>
<dbReference type="Gene3D" id="3.30.565.10">
    <property type="entry name" value="Histidine kinase-like ATPase, C-terminal domain"/>
    <property type="match status" value="1"/>
</dbReference>
<proteinExistence type="predicted"/>
<dbReference type="InterPro" id="IPR036890">
    <property type="entry name" value="HATPase_C_sf"/>
</dbReference>
<evidence type="ECO:0000313" key="4">
    <source>
        <dbReference type="Proteomes" id="UP000662200"/>
    </source>
</evidence>
<dbReference type="Pfam" id="PF02518">
    <property type="entry name" value="HATPase_c"/>
    <property type="match status" value="1"/>
</dbReference>
<dbReference type="InterPro" id="IPR029016">
    <property type="entry name" value="GAF-like_dom_sf"/>
</dbReference>
<dbReference type="Gene3D" id="3.30.450.40">
    <property type="match status" value="1"/>
</dbReference>
<dbReference type="InterPro" id="IPR005467">
    <property type="entry name" value="His_kinase_dom"/>
</dbReference>
<dbReference type="GO" id="GO:0016301">
    <property type="term" value="F:kinase activity"/>
    <property type="evidence" value="ECO:0007669"/>
    <property type="project" value="UniProtKB-KW"/>
</dbReference>
<evidence type="ECO:0000313" key="3">
    <source>
        <dbReference type="EMBL" id="GGK17263.1"/>
    </source>
</evidence>
<dbReference type="Pfam" id="PF01590">
    <property type="entry name" value="GAF"/>
    <property type="match status" value="1"/>
</dbReference>
<dbReference type="PANTHER" id="PTHR43102">
    <property type="entry name" value="SLR1143 PROTEIN"/>
    <property type="match status" value="1"/>
</dbReference>
<evidence type="ECO:0000256" key="1">
    <source>
        <dbReference type="ARBA" id="ARBA00022777"/>
    </source>
</evidence>
<dbReference type="AlphaFoldDB" id="A0A8J3BL96"/>
<comment type="caution">
    <text evidence="3">The sequence shown here is derived from an EMBL/GenBank/DDBJ whole genome shotgun (WGS) entry which is preliminary data.</text>
</comment>
<accession>A0A8J3BL96</accession>
<dbReference type="EMBL" id="BMQC01000002">
    <property type="protein sequence ID" value="GGK17263.1"/>
    <property type="molecule type" value="Genomic_DNA"/>
</dbReference>
<organism evidence="3 4">
    <name type="scientific">Pilimelia terevasa</name>
    <dbReference type="NCBI Taxonomy" id="53372"/>
    <lineage>
        <taxon>Bacteria</taxon>
        <taxon>Bacillati</taxon>
        <taxon>Actinomycetota</taxon>
        <taxon>Actinomycetes</taxon>
        <taxon>Micromonosporales</taxon>
        <taxon>Micromonosporaceae</taxon>
        <taxon>Pilimelia</taxon>
    </lineage>
</organism>
<gene>
    <name evidence="3" type="ORF">GCM10010124_07270</name>
</gene>
<dbReference type="InterPro" id="IPR003018">
    <property type="entry name" value="GAF"/>
</dbReference>
<dbReference type="RefSeq" id="WP_189112735.1">
    <property type="nucleotide sequence ID" value="NZ_BMQC01000002.1"/>
</dbReference>
<protein>
    <submittedName>
        <fullName evidence="3">Sensor histidine kinase</fullName>
    </submittedName>
</protein>
<dbReference type="SUPFAM" id="SSF55781">
    <property type="entry name" value="GAF domain-like"/>
    <property type="match status" value="1"/>
</dbReference>
<evidence type="ECO:0000259" key="2">
    <source>
        <dbReference type="PROSITE" id="PS50109"/>
    </source>
</evidence>
<keyword evidence="1 3" id="KW-0418">Kinase</keyword>
<dbReference type="Proteomes" id="UP000662200">
    <property type="component" value="Unassembled WGS sequence"/>
</dbReference>
<feature type="domain" description="Histidine kinase" evidence="2">
    <location>
        <begin position="190"/>
        <end position="401"/>
    </location>
</feature>
<dbReference type="SUPFAM" id="SSF55874">
    <property type="entry name" value="ATPase domain of HSP90 chaperone/DNA topoisomerase II/histidine kinase"/>
    <property type="match status" value="1"/>
</dbReference>
<keyword evidence="4" id="KW-1185">Reference proteome</keyword>
<dbReference type="InterPro" id="IPR003594">
    <property type="entry name" value="HATPase_dom"/>
</dbReference>
<name>A0A8J3BL96_9ACTN</name>
<sequence>MATPQSPPQPPDEAARIDRLRELDILDTPPDEEFDQIVALAARVCGTPVSLVSLVDADRQWFKARIGVDAQETTRDLSFCAYAILGKDLMVVPDVRRDARFAGNPAVTKEHGIRFYAGAPLVTTDGFSLGTLCVVDGEPRRLTIDQLRAMRALARQVTAQLELRHCANQITQVSRYRQEADRRLADVISLVRAQLRGPLAEVRTYLDHLAAGGQVDAEVAARAATAVHDHASGLRELVDDLLAVVGEEGSGLRMRPVDLTRLTARAVDAVRPIADAKGIGILHRAGPELPILADPVRLEQALAHLLFSAVKFTPDGGRVKISTEANPGPGLRLDDLEAPGGGHPHLFEHLYRGAIGSPGSLTVDAGLAVTKQILDVHHVTLALSDRPGDGTSLHLVFPPGPAVG</sequence>
<reference evidence="3" key="1">
    <citation type="journal article" date="2014" name="Int. J. Syst. Evol. Microbiol.">
        <title>Complete genome sequence of Corynebacterium casei LMG S-19264T (=DSM 44701T), isolated from a smear-ripened cheese.</title>
        <authorList>
            <consortium name="US DOE Joint Genome Institute (JGI-PGF)"/>
            <person name="Walter F."/>
            <person name="Albersmeier A."/>
            <person name="Kalinowski J."/>
            <person name="Ruckert C."/>
        </authorList>
    </citation>
    <scope>NUCLEOTIDE SEQUENCE</scope>
    <source>
        <strain evidence="3">JCM 3091</strain>
    </source>
</reference>
<keyword evidence="1 3" id="KW-0808">Transferase</keyword>
<reference evidence="3" key="2">
    <citation type="submission" date="2020-09" db="EMBL/GenBank/DDBJ databases">
        <authorList>
            <person name="Sun Q."/>
            <person name="Ohkuma M."/>
        </authorList>
    </citation>
    <scope>NUCLEOTIDE SEQUENCE</scope>
    <source>
        <strain evidence="3">JCM 3091</strain>
    </source>
</reference>
<dbReference type="SMART" id="SM00065">
    <property type="entry name" value="GAF"/>
    <property type="match status" value="1"/>
</dbReference>
<dbReference type="PANTHER" id="PTHR43102:SF2">
    <property type="entry name" value="GAF DOMAIN-CONTAINING PROTEIN"/>
    <property type="match status" value="1"/>
</dbReference>